<evidence type="ECO:0000259" key="2">
    <source>
        <dbReference type="Pfam" id="PF07859"/>
    </source>
</evidence>
<sequence>MQQTSKEVAIDFDGFRIYKDGTIDRFDGDPTVPPSPESETGVRSKDVVISSGSGISARVFLPKISDPTQKIPLLVYYHGGAFCVCSAFSPGYTRYASSLAQEANVVVLSVNYRRAPEDPLPTAFEDAWEALQWAAAHSGGSGPEAWINQFADLERAFVGGDSAGGTLAQNVVLRAGVDGLGGKARLVGMALFDPFFGNDEPDKLMEVIFPSYSGANDRTVNPACDPNLGRVGCERVLVFVAEKDSLRDRGWGYYEALKKSGWSGVADIVETEGEEHVFHLENPESEKAKDRMRRAVSFLNQAHI</sequence>
<dbReference type="EMBL" id="JXTC01000003">
    <property type="protein sequence ID" value="POO03092.1"/>
    <property type="molecule type" value="Genomic_DNA"/>
</dbReference>
<keyword evidence="4" id="KW-1185">Reference proteome</keyword>
<dbReference type="AlphaFoldDB" id="A0A2P5FZ77"/>
<name>A0A2P5FZ77_TREOI</name>
<evidence type="ECO:0000313" key="4">
    <source>
        <dbReference type="Proteomes" id="UP000237000"/>
    </source>
</evidence>
<reference evidence="4" key="1">
    <citation type="submission" date="2016-06" db="EMBL/GenBank/DDBJ databases">
        <title>Parallel loss of symbiosis genes in relatives of nitrogen-fixing non-legume Parasponia.</title>
        <authorList>
            <person name="Van Velzen R."/>
            <person name="Holmer R."/>
            <person name="Bu F."/>
            <person name="Rutten L."/>
            <person name="Van Zeijl A."/>
            <person name="Liu W."/>
            <person name="Santuari L."/>
            <person name="Cao Q."/>
            <person name="Sharma T."/>
            <person name="Shen D."/>
            <person name="Roswanjaya Y."/>
            <person name="Wardhani T."/>
            <person name="Kalhor M.S."/>
            <person name="Jansen J."/>
            <person name="Van den Hoogen J."/>
            <person name="Gungor B."/>
            <person name="Hartog M."/>
            <person name="Hontelez J."/>
            <person name="Verver J."/>
            <person name="Yang W.-C."/>
            <person name="Schijlen E."/>
            <person name="Repin R."/>
            <person name="Schilthuizen M."/>
            <person name="Schranz E."/>
            <person name="Heidstra R."/>
            <person name="Miyata K."/>
            <person name="Fedorova E."/>
            <person name="Kohlen W."/>
            <person name="Bisseling T."/>
            <person name="Smit S."/>
            <person name="Geurts R."/>
        </authorList>
    </citation>
    <scope>NUCLEOTIDE SEQUENCE [LARGE SCALE GENOMIC DNA]</scope>
    <source>
        <strain evidence="4">cv. RG33-2</strain>
    </source>
</reference>
<dbReference type="PANTHER" id="PTHR23024:SF429">
    <property type="entry name" value="ALPHA_BETA HYDROLASE FOLD PROTEIN"/>
    <property type="match status" value="1"/>
</dbReference>
<comment type="caution">
    <text evidence="3">The sequence shown here is derived from an EMBL/GenBank/DDBJ whole genome shotgun (WGS) entry which is preliminary data.</text>
</comment>
<proteinExistence type="inferred from homology"/>
<dbReference type="PANTHER" id="PTHR23024">
    <property type="entry name" value="ARYLACETAMIDE DEACETYLASE"/>
    <property type="match status" value="1"/>
</dbReference>
<dbReference type="Pfam" id="PF07859">
    <property type="entry name" value="Abhydrolase_3"/>
    <property type="match status" value="1"/>
</dbReference>
<dbReference type="InterPro" id="IPR050466">
    <property type="entry name" value="Carboxylest/Gibb_receptor"/>
</dbReference>
<comment type="similarity">
    <text evidence="1">Belongs to the 'GDXG' lipolytic enzyme family.</text>
</comment>
<dbReference type="InterPro" id="IPR029058">
    <property type="entry name" value="AB_hydrolase_fold"/>
</dbReference>
<evidence type="ECO:0000313" key="3">
    <source>
        <dbReference type="EMBL" id="POO03092.1"/>
    </source>
</evidence>
<dbReference type="InterPro" id="IPR013094">
    <property type="entry name" value="AB_hydrolase_3"/>
</dbReference>
<gene>
    <name evidence="3" type="ORF">TorRG33x02_011530</name>
</gene>
<dbReference type="STRING" id="63057.A0A2P5FZ77"/>
<evidence type="ECO:0000256" key="1">
    <source>
        <dbReference type="ARBA" id="ARBA00010515"/>
    </source>
</evidence>
<dbReference type="OrthoDB" id="408631at2759"/>
<accession>A0A2P5FZ77</accession>
<organism evidence="3 4">
    <name type="scientific">Trema orientale</name>
    <name type="common">Charcoal tree</name>
    <name type="synonym">Celtis orientalis</name>
    <dbReference type="NCBI Taxonomy" id="63057"/>
    <lineage>
        <taxon>Eukaryota</taxon>
        <taxon>Viridiplantae</taxon>
        <taxon>Streptophyta</taxon>
        <taxon>Embryophyta</taxon>
        <taxon>Tracheophyta</taxon>
        <taxon>Spermatophyta</taxon>
        <taxon>Magnoliopsida</taxon>
        <taxon>eudicotyledons</taxon>
        <taxon>Gunneridae</taxon>
        <taxon>Pentapetalae</taxon>
        <taxon>rosids</taxon>
        <taxon>fabids</taxon>
        <taxon>Rosales</taxon>
        <taxon>Cannabaceae</taxon>
        <taxon>Trema</taxon>
    </lineage>
</organism>
<dbReference type="InParanoid" id="A0A2P5FZ77"/>
<dbReference type="SUPFAM" id="SSF53474">
    <property type="entry name" value="alpha/beta-Hydrolases"/>
    <property type="match status" value="1"/>
</dbReference>
<dbReference type="GO" id="GO:0016787">
    <property type="term" value="F:hydrolase activity"/>
    <property type="evidence" value="ECO:0007669"/>
    <property type="project" value="UniProtKB-KW"/>
</dbReference>
<keyword evidence="3" id="KW-0378">Hydrolase</keyword>
<dbReference type="Proteomes" id="UP000237000">
    <property type="component" value="Unassembled WGS sequence"/>
</dbReference>
<dbReference type="Gene3D" id="3.40.50.1820">
    <property type="entry name" value="alpha/beta hydrolase"/>
    <property type="match status" value="1"/>
</dbReference>
<feature type="domain" description="Alpha/beta hydrolase fold-3" evidence="2">
    <location>
        <begin position="74"/>
        <end position="279"/>
    </location>
</feature>
<protein>
    <submittedName>
        <fullName evidence="3">Alpha/beta hydrolase fold</fullName>
    </submittedName>
</protein>